<keyword evidence="10 17" id="KW-0418">Kinase</keyword>
<evidence type="ECO:0000256" key="10">
    <source>
        <dbReference type="ARBA" id="ARBA00022777"/>
    </source>
</evidence>
<dbReference type="GO" id="GO:0008902">
    <property type="term" value="F:hydroxymethylpyrimidine kinase activity"/>
    <property type="evidence" value="ECO:0007669"/>
    <property type="project" value="UniProtKB-EC"/>
</dbReference>
<evidence type="ECO:0000313" key="17">
    <source>
        <dbReference type="EMBL" id="SHE97452.1"/>
    </source>
</evidence>
<dbReference type="PANTHER" id="PTHR20858:SF17">
    <property type="entry name" value="HYDROXYMETHYLPYRIMIDINE_PHOSPHOMETHYLPYRIMIDINE KINASE THI20-RELATED"/>
    <property type="match status" value="1"/>
</dbReference>
<comment type="pathway">
    <text evidence="13">Cofactor biosynthesis; thiamine diphosphate biosynthesis; 4-amino-2-methyl-5-diphosphomethylpyrimidine from 5-amino-1-(5-phospho-D-ribosyl)imidazole: step 2/3.</text>
</comment>
<name>A0A1M4XW19_9FIRM</name>
<dbReference type="NCBIfam" id="TIGR00097">
    <property type="entry name" value="HMP-P_kinase"/>
    <property type="match status" value="1"/>
</dbReference>
<evidence type="ECO:0000256" key="11">
    <source>
        <dbReference type="ARBA" id="ARBA00022840"/>
    </source>
</evidence>
<dbReference type="EC" id="2.7.1.49" evidence="5"/>
<evidence type="ECO:0000256" key="15">
    <source>
        <dbReference type="ARBA" id="ARBA00043176"/>
    </source>
</evidence>
<dbReference type="AlphaFoldDB" id="A0A1M4XW19"/>
<evidence type="ECO:0000256" key="4">
    <source>
        <dbReference type="ARBA" id="ARBA00009879"/>
    </source>
</evidence>
<feature type="domain" description="Pyridoxamine kinase/Phosphomethylpyrimidine kinase" evidence="16">
    <location>
        <begin position="13"/>
        <end position="255"/>
    </location>
</feature>
<dbReference type="Gene3D" id="3.40.1190.20">
    <property type="match status" value="1"/>
</dbReference>
<organism evidence="17 18">
    <name type="scientific">Alkalibacter saccharofermentans DSM 14828</name>
    <dbReference type="NCBI Taxonomy" id="1120975"/>
    <lineage>
        <taxon>Bacteria</taxon>
        <taxon>Bacillati</taxon>
        <taxon>Bacillota</taxon>
        <taxon>Clostridia</taxon>
        <taxon>Eubacteriales</taxon>
        <taxon>Eubacteriaceae</taxon>
        <taxon>Alkalibacter</taxon>
    </lineage>
</organism>
<dbReference type="FunFam" id="3.40.1190.20:FF:000003">
    <property type="entry name" value="Phosphomethylpyrimidine kinase ThiD"/>
    <property type="match status" value="1"/>
</dbReference>
<dbReference type="GO" id="GO:0005829">
    <property type="term" value="C:cytosol"/>
    <property type="evidence" value="ECO:0007669"/>
    <property type="project" value="TreeGrafter"/>
</dbReference>
<reference evidence="17 18" key="1">
    <citation type="submission" date="2016-11" db="EMBL/GenBank/DDBJ databases">
        <authorList>
            <person name="Jaros S."/>
            <person name="Januszkiewicz K."/>
            <person name="Wedrychowicz H."/>
        </authorList>
    </citation>
    <scope>NUCLEOTIDE SEQUENCE [LARGE SCALE GENOMIC DNA]</scope>
    <source>
        <strain evidence="17 18">DSM 14828</strain>
    </source>
</reference>
<gene>
    <name evidence="17" type="ORF">SAMN02746064_01597</name>
</gene>
<keyword evidence="9" id="KW-0547">Nucleotide-binding</keyword>
<dbReference type="SUPFAM" id="SSF53613">
    <property type="entry name" value="Ribokinase-like"/>
    <property type="match status" value="1"/>
</dbReference>
<evidence type="ECO:0000259" key="16">
    <source>
        <dbReference type="Pfam" id="PF08543"/>
    </source>
</evidence>
<dbReference type="EMBL" id="FQTU01000011">
    <property type="protein sequence ID" value="SHE97452.1"/>
    <property type="molecule type" value="Genomic_DNA"/>
</dbReference>
<evidence type="ECO:0000256" key="7">
    <source>
        <dbReference type="ARBA" id="ARBA00019161"/>
    </source>
</evidence>
<dbReference type="GO" id="GO:0009228">
    <property type="term" value="P:thiamine biosynthetic process"/>
    <property type="evidence" value="ECO:0007669"/>
    <property type="project" value="UniProtKB-KW"/>
</dbReference>
<accession>A0A1M4XW19</accession>
<dbReference type="InterPro" id="IPR029056">
    <property type="entry name" value="Ribokinase-like"/>
</dbReference>
<evidence type="ECO:0000256" key="6">
    <source>
        <dbReference type="ARBA" id="ARBA00012963"/>
    </source>
</evidence>
<keyword evidence="11" id="KW-0067">ATP-binding</keyword>
<evidence type="ECO:0000313" key="18">
    <source>
        <dbReference type="Proteomes" id="UP000184251"/>
    </source>
</evidence>
<evidence type="ECO:0000256" key="2">
    <source>
        <dbReference type="ARBA" id="ARBA00000565"/>
    </source>
</evidence>
<sequence>MNIKKLLTIAGSDSSGGAGIQADIKTFSAHKVYGMSVITAVTAQNTTGVKSVYELPVEMIRNQMESVFTDMPPDAIKTGMLSNPEIIECISEGLLRHKGSNLVVDPVMVSTSGHRLLSEDALSALKDHLFPLARVITPNIYEAEILSGGKISNKKDMVDAAMEISNKLDGWVVIKGGHLKECCDDLLYSKDEKLWLKARKINNKNTHGTGCTLSSAIASNLALGIGVKKSVFKAKRYVNSAIREGLDLGEGRGPLLHHF</sequence>
<keyword evidence="8" id="KW-0808">Transferase</keyword>
<proteinExistence type="inferred from homology"/>
<keyword evidence="18" id="KW-1185">Reference proteome</keyword>
<evidence type="ECO:0000256" key="3">
    <source>
        <dbReference type="ARBA" id="ARBA00004769"/>
    </source>
</evidence>
<dbReference type="Proteomes" id="UP000184251">
    <property type="component" value="Unassembled WGS sequence"/>
</dbReference>
<comment type="catalytic activity">
    <reaction evidence="1">
        <text>4-amino-5-hydroxymethyl-2-methylpyrimidine + ATP = 4-amino-2-methyl-5-(phosphooxymethyl)pyrimidine + ADP + H(+)</text>
        <dbReference type="Rhea" id="RHEA:23096"/>
        <dbReference type="ChEBI" id="CHEBI:15378"/>
        <dbReference type="ChEBI" id="CHEBI:16892"/>
        <dbReference type="ChEBI" id="CHEBI:30616"/>
        <dbReference type="ChEBI" id="CHEBI:58354"/>
        <dbReference type="ChEBI" id="CHEBI:456216"/>
        <dbReference type="EC" id="2.7.1.49"/>
    </reaction>
</comment>
<dbReference type="GO" id="GO:0005524">
    <property type="term" value="F:ATP binding"/>
    <property type="evidence" value="ECO:0007669"/>
    <property type="project" value="UniProtKB-KW"/>
</dbReference>
<dbReference type="InterPro" id="IPR013749">
    <property type="entry name" value="PM/HMP-P_kinase-1"/>
</dbReference>
<protein>
    <recommendedName>
        <fullName evidence="7">Hydroxymethylpyrimidine/phosphomethylpyrimidine kinase</fullName>
        <ecNumber evidence="5">2.7.1.49</ecNumber>
        <ecNumber evidence="6">2.7.4.7</ecNumber>
    </recommendedName>
    <alternativeName>
        <fullName evidence="14">Hydroxymethylpyrimidine kinase</fullName>
    </alternativeName>
    <alternativeName>
        <fullName evidence="15">Hydroxymethylpyrimidine phosphate kinase</fullName>
    </alternativeName>
</protein>
<dbReference type="CDD" id="cd01169">
    <property type="entry name" value="HMPP_kinase"/>
    <property type="match status" value="1"/>
</dbReference>
<dbReference type="STRING" id="1120975.SAMN02746064_01597"/>
<comment type="similarity">
    <text evidence="4">Belongs to the ThiD family.</text>
</comment>
<dbReference type="GO" id="GO:0008972">
    <property type="term" value="F:phosphomethylpyrimidine kinase activity"/>
    <property type="evidence" value="ECO:0007669"/>
    <property type="project" value="UniProtKB-EC"/>
</dbReference>
<dbReference type="InterPro" id="IPR004399">
    <property type="entry name" value="HMP/HMP-P_kinase_dom"/>
</dbReference>
<dbReference type="PANTHER" id="PTHR20858">
    <property type="entry name" value="PHOSPHOMETHYLPYRIMIDINE KINASE"/>
    <property type="match status" value="1"/>
</dbReference>
<evidence type="ECO:0000256" key="1">
    <source>
        <dbReference type="ARBA" id="ARBA00000151"/>
    </source>
</evidence>
<evidence type="ECO:0000256" key="12">
    <source>
        <dbReference type="ARBA" id="ARBA00022977"/>
    </source>
</evidence>
<evidence type="ECO:0000256" key="13">
    <source>
        <dbReference type="ARBA" id="ARBA00037917"/>
    </source>
</evidence>
<comment type="pathway">
    <text evidence="3">Cofactor biosynthesis; thiamine diphosphate biosynthesis; 4-amino-2-methyl-5-diphosphomethylpyrimidine from 5-amino-1-(5-phospho-D-ribosyl)imidazole: step 3/3.</text>
</comment>
<dbReference type="Pfam" id="PF08543">
    <property type="entry name" value="Phos_pyr_kin"/>
    <property type="match status" value="1"/>
</dbReference>
<evidence type="ECO:0000256" key="9">
    <source>
        <dbReference type="ARBA" id="ARBA00022741"/>
    </source>
</evidence>
<evidence type="ECO:0000256" key="5">
    <source>
        <dbReference type="ARBA" id="ARBA00012135"/>
    </source>
</evidence>
<keyword evidence="12" id="KW-0784">Thiamine biosynthesis</keyword>
<comment type="catalytic activity">
    <reaction evidence="2">
        <text>4-amino-2-methyl-5-(phosphooxymethyl)pyrimidine + ATP = 4-amino-2-methyl-5-(diphosphooxymethyl)pyrimidine + ADP</text>
        <dbReference type="Rhea" id="RHEA:19893"/>
        <dbReference type="ChEBI" id="CHEBI:30616"/>
        <dbReference type="ChEBI" id="CHEBI:57841"/>
        <dbReference type="ChEBI" id="CHEBI:58354"/>
        <dbReference type="ChEBI" id="CHEBI:456216"/>
        <dbReference type="EC" id="2.7.4.7"/>
    </reaction>
</comment>
<evidence type="ECO:0000256" key="8">
    <source>
        <dbReference type="ARBA" id="ARBA00022679"/>
    </source>
</evidence>
<evidence type="ECO:0000256" key="14">
    <source>
        <dbReference type="ARBA" id="ARBA00042102"/>
    </source>
</evidence>
<dbReference type="EC" id="2.7.4.7" evidence="6"/>